<dbReference type="EMBL" id="CM039171">
    <property type="protein sequence ID" value="KAH9794921.1"/>
    <property type="molecule type" value="Genomic_DNA"/>
</dbReference>
<protein>
    <submittedName>
        <fullName evidence="1">Mitogen-activated protein kinase kinase kinase 5</fullName>
    </submittedName>
</protein>
<organism evidence="1 2">
    <name type="scientific">Citrus sinensis</name>
    <name type="common">Sweet orange</name>
    <name type="synonym">Citrus aurantium var. sinensis</name>
    <dbReference type="NCBI Taxonomy" id="2711"/>
    <lineage>
        <taxon>Eukaryota</taxon>
        <taxon>Viridiplantae</taxon>
        <taxon>Streptophyta</taxon>
        <taxon>Embryophyta</taxon>
        <taxon>Tracheophyta</taxon>
        <taxon>Spermatophyta</taxon>
        <taxon>Magnoliopsida</taxon>
        <taxon>eudicotyledons</taxon>
        <taxon>Gunneridae</taxon>
        <taxon>Pentapetalae</taxon>
        <taxon>rosids</taxon>
        <taxon>malvids</taxon>
        <taxon>Sapindales</taxon>
        <taxon>Rutaceae</taxon>
        <taxon>Aurantioideae</taxon>
        <taxon>Citrus</taxon>
    </lineage>
</organism>
<accession>A0ACB8NAP7</accession>
<comment type="caution">
    <text evidence="1">The sequence shown here is derived from an EMBL/GenBank/DDBJ whole genome shotgun (WGS) entry which is preliminary data.</text>
</comment>
<name>A0ACB8NAP7_CITSI</name>
<reference evidence="2" key="1">
    <citation type="journal article" date="2023" name="Hortic. Res.">
        <title>A chromosome-level phased genome enabling allele-level studies in sweet orange: a case study on citrus Huanglongbing tolerance.</title>
        <authorList>
            <person name="Wu B."/>
            <person name="Yu Q."/>
            <person name="Deng Z."/>
            <person name="Duan Y."/>
            <person name="Luo F."/>
            <person name="Gmitter F. Jr."/>
        </authorList>
    </citation>
    <scope>NUCLEOTIDE SEQUENCE [LARGE SCALE GENOMIC DNA]</scope>
    <source>
        <strain evidence="2">cv. Valencia</strain>
    </source>
</reference>
<gene>
    <name evidence="1" type="ORF">KPL71_005058</name>
</gene>
<evidence type="ECO:0000313" key="2">
    <source>
        <dbReference type="Proteomes" id="UP000829398"/>
    </source>
</evidence>
<keyword evidence="1" id="KW-0808">Transferase</keyword>
<dbReference type="Proteomes" id="UP000829398">
    <property type="component" value="Chromosome 2"/>
</dbReference>
<evidence type="ECO:0000313" key="1">
    <source>
        <dbReference type="EMBL" id="KAH9794921.1"/>
    </source>
</evidence>
<sequence>MAHPLPLPPGALSPPKSSATSAVMSHITEKASASSKKSQWQKGELIGRGTFGSVYIGTNRETGASCAIKEVDIILDDPKSAECIKQLEQIIEIKVLHHLKHENIVQYYGSEVVDDHLYIYLEYVHPGSINRYVCEHCGDITESIVRNFTRQILNGLAYLHSTNTIHRDIKGANLLVDASGVVKLADFGIGKHVMQADIQKDGNHRVALLADIWSLVQVNNILSLPLHTPNPRILTVQDSHFNSKSKRYLRCLLVNLLGAQAMFKVLNSTPPIPEMLSSEGKDFLRHCFRRNPVERHQLVCYWSILL</sequence>
<keyword evidence="1" id="KW-0418">Kinase</keyword>
<proteinExistence type="predicted"/>
<keyword evidence="2" id="KW-1185">Reference proteome</keyword>